<feature type="transmembrane region" description="Helical" evidence="6">
    <location>
        <begin position="353"/>
        <end position="374"/>
    </location>
</feature>
<dbReference type="GO" id="GO:0005886">
    <property type="term" value="C:plasma membrane"/>
    <property type="evidence" value="ECO:0007669"/>
    <property type="project" value="TreeGrafter"/>
</dbReference>
<evidence type="ECO:0000256" key="5">
    <source>
        <dbReference type="ARBA" id="ARBA00023136"/>
    </source>
</evidence>
<feature type="transmembrane region" description="Helical" evidence="6">
    <location>
        <begin position="394"/>
        <end position="415"/>
    </location>
</feature>
<protein>
    <recommendedName>
        <fullName evidence="11">Cytosine permease</fullName>
    </recommendedName>
</protein>
<dbReference type="OrthoDB" id="9780088at2"/>
<feature type="transmembrane region" description="Helical" evidence="6">
    <location>
        <begin position="175"/>
        <end position="197"/>
    </location>
</feature>
<evidence type="ECO:0000256" key="1">
    <source>
        <dbReference type="ARBA" id="ARBA00004141"/>
    </source>
</evidence>
<feature type="transmembrane region" description="Helical" evidence="6">
    <location>
        <begin position="327"/>
        <end position="347"/>
    </location>
</feature>
<evidence type="ECO:0000313" key="7">
    <source>
        <dbReference type="EMBL" id="PLR82322.1"/>
    </source>
</evidence>
<dbReference type="EMBL" id="PGVD01000014">
    <property type="protein sequence ID" value="PLR99441.1"/>
    <property type="molecule type" value="Genomic_DNA"/>
</dbReference>
<evidence type="ECO:0000313" key="8">
    <source>
        <dbReference type="EMBL" id="PLR99441.1"/>
    </source>
</evidence>
<dbReference type="Proteomes" id="UP000234951">
    <property type="component" value="Unassembled WGS sequence"/>
</dbReference>
<feature type="transmembrane region" description="Helical" evidence="6">
    <location>
        <begin position="104"/>
        <end position="123"/>
    </location>
</feature>
<feature type="transmembrane region" description="Helical" evidence="6">
    <location>
        <begin position="427"/>
        <end position="447"/>
    </location>
</feature>
<dbReference type="EMBL" id="PGVA01000027">
    <property type="protein sequence ID" value="PLR82322.1"/>
    <property type="molecule type" value="Genomic_DNA"/>
</dbReference>
<dbReference type="InterPro" id="IPR001248">
    <property type="entry name" value="Pur-cyt_permease"/>
</dbReference>
<comment type="caution">
    <text evidence="7">The sequence shown here is derived from an EMBL/GenBank/DDBJ whole genome shotgun (WGS) entry which is preliminary data.</text>
</comment>
<feature type="transmembrane region" description="Helical" evidence="6">
    <location>
        <begin position="26"/>
        <end position="49"/>
    </location>
</feature>
<dbReference type="PANTHER" id="PTHR30569">
    <property type="entry name" value="CYTOSINE TRANSPORTER CODB"/>
    <property type="match status" value="1"/>
</dbReference>
<proteinExistence type="inferred from homology"/>
<name>A0A2N5GLC8_9BACI</name>
<accession>A0A2N5GLC8</accession>
<keyword evidence="10" id="KW-1185">Reference proteome</keyword>
<evidence type="ECO:0000256" key="3">
    <source>
        <dbReference type="ARBA" id="ARBA00022692"/>
    </source>
</evidence>
<evidence type="ECO:0000256" key="6">
    <source>
        <dbReference type="SAM" id="Phobius"/>
    </source>
</evidence>
<reference evidence="8 10" key="2">
    <citation type="submission" date="2017-12" db="EMBL/GenBank/DDBJ databases">
        <title>Comparative Functional Genomics of Dry Heat Resistant strains isolated from the Viking Spacecraft.</title>
        <authorList>
            <person name="Seuylemezian A."/>
            <person name="Cooper K."/>
            <person name="Vaishampayan P."/>
        </authorList>
    </citation>
    <scope>NUCLEOTIDE SEQUENCE [LARGE SCALE GENOMIC DNA]</scope>
    <source>
        <strain evidence="8 10">ATCC 29669</strain>
    </source>
</reference>
<feature type="transmembrane region" description="Helical" evidence="6">
    <location>
        <begin position="143"/>
        <end position="163"/>
    </location>
</feature>
<sequence length="477" mass="52597">MSSNDSSISKEVAFGFLPAQKSDRVLGFWSLLLIQLGTGLSCFSLLTGGYTGIMLDAKDSIGAILFGNAIPMLLIAPIAVYFARYGVDTFVGFRSSLGYLGSNFLWVLFAVTTLGYTAFTMYMSGQAIVEILRMFHTDNIFTVNSFGVPFFSVSLILLCLFITAKGPVVIKYFNWIGAPAMLVLILVLLGVVLFVQGLDKVFSLQPAEPYETVRRSFSTAIELNVGLAFSWLPYLGQYSRLGKTEKGAFNGGFLSYGIGLCIAAVLAVFMTLLTGSLNPTDWMLEIGGTALAVLGLGLLILGNVTAAIFFMYSQAISFKTVFPKQKWAIAMGTNIPVILLVLTPAFYDSYNIFILFISFIMSVLGGIVVSDFFFVKKQTISVRDLYNTNGIYKYWHGINPSAALSMFVGTVFYWYMYNPWLDEPSYLFYYVTAGIPTYFVTGICYYVSSKFIFITKANKGGQLNIDTNTPGFMKKNL</sequence>
<keyword evidence="5 6" id="KW-0472">Membrane</keyword>
<dbReference type="Pfam" id="PF02133">
    <property type="entry name" value="Transp_cyt_pur"/>
    <property type="match status" value="1"/>
</dbReference>
<gene>
    <name evidence="7" type="ORF">CU635_12285</name>
    <name evidence="8" type="ORF">CVD25_05425</name>
</gene>
<keyword evidence="4 6" id="KW-1133">Transmembrane helix</keyword>
<evidence type="ECO:0008006" key="11">
    <source>
        <dbReference type="Google" id="ProtNLM"/>
    </source>
</evidence>
<evidence type="ECO:0000256" key="2">
    <source>
        <dbReference type="ARBA" id="ARBA00008974"/>
    </source>
</evidence>
<comment type="similarity">
    <text evidence="2">Belongs to the purine-cytosine permease (2.A.39) family.</text>
</comment>
<evidence type="ECO:0000313" key="10">
    <source>
        <dbReference type="Proteomes" id="UP000235114"/>
    </source>
</evidence>
<feature type="transmembrane region" description="Helical" evidence="6">
    <location>
        <begin position="61"/>
        <end position="83"/>
    </location>
</feature>
<comment type="subcellular location">
    <subcellularLocation>
        <location evidence="1">Membrane</location>
        <topology evidence="1">Multi-pass membrane protein</topology>
    </subcellularLocation>
</comment>
<feature type="transmembrane region" description="Helical" evidence="6">
    <location>
        <begin position="290"/>
        <end position="315"/>
    </location>
</feature>
<dbReference type="Proteomes" id="UP000235114">
    <property type="component" value="Unassembled WGS sequence"/>
</dbReference>
<dbReference type="Gene3D" id="1.10.4160.10">
    <property type="entry name" value="Hydantoin permease"/>
    <property type="match status" value="1"/>
</dbReference>
<dbReference type="GO" id="GO:0015209">
    <property type="term" value="F:cytosine transmembrane transporter activity"/>
    <property type="evidence" value="ECO:0007669"/>
    <property type="project" value="InterPro"/>
</dbReference>
<reference evidence="7 9" key="1">
    <citation type="submission" date="2017-11" db="EMBL/GenBank/DDBJ databases">
        <title>Comparitive Functional Genomics of Dry Heat Resistant strains isolated from the Viking Spacecraft.</title>
        <authorList>
            <person name="Seuylemezian A."/>
            <person name="Cooper K."/>
            <person name="Vaishampayan P."/>
        </authorList>
    </citation>
    <scope>NUCLEOTIDE SEQUENCE [LARGE SCALE GENOMIC DNA]</scope>
    <source>
        <strain evidence="7 9">M4.6</strain>
    </source>
</reference>
<dbReference type="InterPro" id="IPR030191">
    <property type="entry name" value="CodB"/>
</dbReference>
<dbReference type="RefSeq" id="WP_101577669.1">
    <property type="nucleotide sequence ID" value="NZ_PGVA01000027.1"/>
</dbReference>
<dbReference type="AlphaFoldDB" id="A0A2N5GLC8"/>
<evidence type="ECO:0000313" key="9">
    <source>
        <dbReference type="Proteomes" id="UP000234951"/>
    </source>
</evidence>
<evidence type="ECO:0000256" key="4">
    <source>
        <dbReference type="ARBA" id="ARBA00022989"/>
    </source>
</evidence>
<organism evidence="7 9">
    <name type="scientific">Bacillus canaveralius</name>
    <dbReference type="NCBI Taxonomy" id="1403243"/>
    <lineage>
        <taxon>Bacteria</taxon>
        <taxon>Bacillati</taxon>
        <taxon>Bacillota</taxon>
        <taxon>Bacilli</taxon>
        <taxon>Bacillales</taxon>
        <taxon>Bacillaceae</taxon>
        <taxon>Bacillus</taxon>
    </lineage>
</organism>
<keyword evidence="3 6" id="KW-0812">Transmembrane</keyword>
<feature type="transmembrane region" description="Helical" evidence="6">
    <location>
        <begin position="248"/>
        <end position="270"/>
    </location>
</feature>
<dbReference type="PANTHER" id="PTHR30569:SF0">
    <property type="entry name" value="CYTOSINE PERMEASE"/>
    <property type="match status" value="1"/>
</dbReference>